<name>A0ABV5ZZG2_9PSEU</name>
<dbReference type="EMBL" id="JBHLZU010000018">
    <property type="protein sequence ID" value="MFB9906296.1"/>
    <property type="molecule type" value="Genomic_DNA"/>
</dbReference>
<evidence type="ECO:0000313" key="2">
    <source>
        <dbReference type="Proteomes" id="UP001589693"/>
    </source>
</evidence>
<evidence type="ECO:0008006" key="3">
    <source>
        <dbReference type="Google" id="ProtNLM"/>
    </source>
</evidence>
<proteinExistence type="predicted"/>
<comment type="caution">
    <text evidence="1">The sequence shown here is derived from an EMBL/GenBank/DDBJ whole genome shotgun (WGS) entry which is preliminary data.</text>
</comment>
<reference evidence="1 2" key="1">
    <citation type="submission" date="2024-09" db="EMBL/GenBank/DDBJ databases">
        <authorList>
            <person name="Sun Q."/>
            <person name="Mori K."/>
        </authorList>
    </citation>
    <scope>NUCLEOTIDE SEQUENCE [LARGE SCALE GENOMIC DNA]</scope>
    <source>
        <strain evidence="1 2">TBRC 7907</strain>
    </source>
</reference>
<sequence>MEMEISIHSGQVPLAVAAQALRRKVSRATWQRAVDGAEALFAPAWPGMRIFGGGEQRALAAGAVLAYVAAGDPARLRALVALPHAELVAAVDQALAAAPDPDAAREWASLVQRAPMPAEAGACEWGPEQDLPDARDRLARVLSGETTF</sequence>
<dbReference type="Proteomes" id="UP001589693">
    <property type="component" value="Unassembled WGS sequence"/>
</dbReference>
<accession>A0ABV5ZZG2</accession>
<keyword evidence="2" id="KW-1185">Reference proteome</keyword>
<dbReference type="RefSeq" id="WP_377854363.1">
    <property type="nucleotide sequence ID" value="NZ_JBHLZU010000018.1"/>
</dbReference>
<protein>
    <recommendedName>
        <fullName evidence="3">DUF222 domain-containing protein</fullName>
    </recommendedName>
</protein>
<evidence type="ECO:0000313" key="1">
    <source>
        <dbReference type="EMBL" id="MFB9906296.1"/>
    </source>
</evidence>
<organism evidence="1 2">
    <name type="scientific">Allokutzneria oryzae</name>
    <dbReference type="NCBI Taxonomy" id="1378989"/>
    <lineage>
        <taxon>Bacteria</taxon>
        <taxon>Bacillati</taxon>
        <taxon>Actinomycetota</taxon>
        <taxon>Actinomycetes</taxon>
        <taxon>Pseudonocardiales</taxon>
        <taxon>Pseudonocardiaceae</taxon>
        <taxon>Allokutzneria</taxon>
    </lineage>
</organism>
<gene>
    <name evidence="1" type="ORF">ACFFQA_20355</name>
</gene>